<dbReference type="STRING" id="640132.Srot_0036"/>
<dbReference type="KEGG" id="srt:Srot_0036"/>
<dbReference type="RefSeq" id="WP_013136985.1">
    <property type="nucleotide sequence ID" value="NC_014168.1"/>
</dbReference>
<name>D6Z9K2_SEGRD</name>
<keyword evidence="2" id="KW-1185">Reference proteome</keyword>
<gene>
    <name evidence="1" type="ordered locus">Srot_0036</name>
</gene>
<dbReference type="GO" id="GO:0016787">
    <property type="term" value="F:hydrolase activity"/>
    <property type="evidence" value="ECO:0007669"/>
    <property type="project" value="UniProtKB-KW"/>
</dbReference>
<reference evidence="1 2" key="1">
    <citation type="journal article" date="2010" name="Stand. Genomic Sci.">
        <title>Complete genome sequence of Segniliparus rotundus type strain (CDC 1076).</title>
        <authorList>
            <person name="Sikorski J."/>
            <person name="Lapidus A."/>
            <person name="Copeland A."/>
            <person name="Misra M."/>
            <person name="Glavina Del Rio T."/>
            <person name="Nolan M."/>
            <person name="Lucas S."/>
            <person name="Chen F."/>
            <person name="Tice H."/>
            <person name="Cheng J.F."/>
            <person name="Jando M."/>
            <person name="Schneider S."/>
            <person name="Bruce D."/>
            <person name="Goodwin L."/>
            <person name="Pitluck S."/>
            <person name="Liolios K."/>
            <person name="Mikhailova N."/>
            <person name="Pati A."/>
            <person name="Ivanova N."/>
            <person name="Mavromatis K."/>
            <person name="Chen A."/>
            <person name="Palaniappan K."/>
            <person name="Chertkov O."/>
            <person name="Land M."/>
            <person name="Hauser L."/>
            <person name="Chang Y.J."/>
            <person name="Jeffries C.D."/>
            <person name="Brettin T."/>
            <person name="Detter J.C."/>
            <person name="Han C."/>
            <person name="Rohde M."/>
            <person name="Goker M."/>
            <person name="Bristow J."/>
            <person name="Eisen J.A."/>
            <person name="Markowitz V."/>
            <person name="Hugenholtz P."/>
            <person name="Kyrpides N.C."/>
            <person name="Klenk H.P."/>
        </authorList>
    </citation>
    <scope>NUCLEOTIDE SEQUENCE [LARGE SCALE GENOMIC DNA]</scope>
    <source>
        <strain evidence="2">ATCC BAA-972 / CDC 1076 / CIP 108378 / DSM 44985 / JCM 13578</strain>
    </source>
</reference>
<proteinExistence type="predicted"/>
<evidence type="ECO:0000313" key="2">
    <source>
        <dbReference type="Proteomes" id="UP000002247"/>
    </source>
</evidence>
<dbReference type="HOGENOM" id="CLU_3122524_0_0_11"/>
<keyword evidence="1" id="KW-0378">Hydrolase</keyword>
<organism evidence="1 2">
    <name type="scientific">Segniliparus rotundus (strain ATCC BAA-972 / CDC 1076 / CIP 108378 / DSM 44985 / JCM 13578)</name>
    <dbReference type="NCBI Taxonomy" id="640132"/>
    <lineage>
        <taxon>Bacteria</taxon>
        <taxon>Bacillati</taxon>
        <taxon>Actinomycetota</taxon>
        <taxon>Actinomycetes</taxon>
        <taxon>Mycobacteriales</taxon>
        <taxon>Segniliparaceae</taxon>
        <taxon>Segniliparus</taxon>
    </lineage>
</organism>
<accession>D6Z9K2</accession>
<dbReference type="Proteomes" id="UP000002247">
    <property type="component" value="Chromosome"/>
</dbReference>
<sequence>MSDQIKKADEALRAHEEAWVRRYVQLGHSLEEARAAYRAKFWAGEVDLRW</sequence>
<protein>
    <submittedName>
        <fullName evidence="1">S-adenosyl-L-homocysteine hydrolase</fullName>
    </submittedName>
</protein>
<evidence type="ECO:0000313" key="1">
    <source>
        <dbReference type="EMBL" id="ADG96529.1"/>
    </source>
</evidence>
<dbReference type="AlphaFoldDB" id="D6Z9K2"/>
<dbReference type="EMBL" id="CP001958">
    <property type="protein sequence ID" value="ADG96529.1"/>
    <property type="molecule type" value="Genomic_DNA"/>
</dbReference>